<name>A0A9N8V9G2_9GLOM</name>
<feature type="domain" description="Vps53 C-terminal" evidence="9">
    <location>
        <begin position="613"/>
        <end position="697"/>
    </location>
</feature>
<reference evidence="10" key="1">
    <citation type="submission" date="2021-06" db="EMBL/GenBank/DDBJ databases">
        <authorList>
            <person name="Kallberg Y."/>
            <person name="Tangrot J."/>
            <person name="Rosling A."/>
        </authorList>
    </citation>
    <scope>NUCLEOTIDE SEQUENCE</scope>
    <source>
        <strain evidence="10">FL130A</strain>
    </source>
</reference>
<dbReference type="Pfam" id="PF16854">
    <property type="entry name" value="VPS53_C"/>
    <property type="match status" value="1"/>
</dbReference>
<dbReference type="OrthoDB" id="10261632at2759"/>
<dbReference type="Proteomes" id="UP000789508">
    <property type="component" value="Unassembled WGS sequence"/>
</dbReference>
<comment type="caution">
    <text evidence="10">The sequence shown here is derived from an EMBL/GenBank/DDBJ whole genome shotgun (WGS) entry which is preliminary data.</text>
</comment>
<dbReference type="Pfam" id="PF04100">
    <property type="entry name" value="Vps53_N"/>
    <property type="match status" value="1"/>
</dbReference>
<dbReference type="PANTHER" id="PTHR12820:SF0">
    <property type="entry name" value="VACUOLAR PROTEIN SORTING-ASSOCIATED PROTEIN 53 HOMOLOG"/>
    <property type="match status" value="1"/>
</dbReference>
<dbReference type="GO" id="GO:0042147">
    <property type="term" value="P:retrograde transport, endosome to Golgi"/>
    <property type="evidence" value="ECO:0007669"/>
    <property type="project" value="InterPro"/>
</dbReference>
<dbReference type="EMBL" id="CAJVPS010000020">
    <property type="protein sequence ID" value="CAG8441641.1"/>
    <property type="molecule type" value="Genomic_DNA"/>
</dbReference>
<evidence type="ECO:0000256" key="1">
    <source>
        <dbReference type="ARBA" id="ARBA00004150"/>
    </source>
</evidence>
<feature type="coiled-coil region" evidence="7">
    <location>
        <begin position="72"/>
        <end position="133"/>
    </location>
</feature>
<dbReference type="InterPro" id="IPR039766">
    <property type="entry name" value="Vps53"/>
</dbReference>
<protein>
    <submittedName>
        <fullName evidence="10">3122_t:CDS:1</fullName>
    </submittedName>
</protein>
<keyword evidence="11" id="KW-1185">Reference proteome</keyword>
<evidence type="ECO:0000256" key="2">
    <source>
        <dbReference type="ARBA" id="ARBA00004481"/>
    </source>
</evidence>
<organism evidence="10 11">
    <name type="scientific">Ambispora leptoticha</name>
    <dbReference type="NCBI Taxonomy" id="144679"/>
    <lineage>
        <taxon>Eukaryota</taxon>
        <taxon>Fungi</taxon>
        <taxon>Fungi incertae sedis</taxon>
        <taxon>Mucoromycota</taxon>
        <taxon>Glomeromycotina</taxon>
        <taxon>Glomeromycetes</taxon>
        <taxon>Archaeosporales</taxon>
        <taxon>Ambisporaceae</taxon>
        <taxon>Ambispora</taxon>
    </lineage>
</organism>
<keyword evidence="5" id="KW-0333">Golgi apparatus</keyword>
<dbReference type="GO" id="GO:0005829">
    <property type="term" value="C:cytosol"/>
    <property type="evidence" value="ECO:0007669"/>
    <property type="project" value="GOC"/>
</dbReference>
<gene>
    <name evidence="10" type="ORF">ALEPTO_LOCUS359</name>
</gene>
<accession>A0A9N8V9G2</accession>
<feature type="domain" description="Vps53 N-terminal" evidence="8">
    <location>
        <begin position="55"/>
        <end position="260"/>
    </location>
</feature>
<dbReference type="Gene3D" id="1.10.357.110">
    <property type="entry name" value="Vacuolar protein sorting-associated protein 53, C-terminus"/>
    <property type="match status" value="1"/>
</dbReference>
<evidence type="ECO:0000313" key="11">
    <source>
        <dbReference type="Proteomes" id="UP000789508"/>
    </source>
</evidence>
<dbReference type="GO" id="GO:0010008">
    <property type="term" value="C:endosome membrane"/>
    <property type="evidence" value="ECO:0007669"/>
    <property type="project" value="UniProtKB-SubCell"/>
</dbReference>
<keyword evidence="4" id="KW-0967">Endosome</keyword>
<keyword evidence="6" id="KW-0472">Membrane</keyword>
<evidence type="ECO:0000256" key="7">
    <source>
        <dbReference type="SAM" id="Coils"/>
    </source>
</evidence>
<evidence type="ECO:0000259" key="8">
    <source>
        <dbReference type="Pfam" id="PF04100"/>
    </source>
</evidence>
<evidence type="ECO:0000256" key="4">
    <source>
        <dbReference type="ARBA" id="ARBA00022753"/>
    </source>
</evidence>
<evidence type="ECO:0000256" key="6">
    <source>
        <dbReference type="ARBA" id="ARBA00023136"/>
    </source>
</evidence>
<evidence type="ECO:0000313" key="10">
    <source>
        <dbReference type="EMBL" id="CAG8441641.1"/>
    </source>
</evidence>
<sequence>MARLPCAEILMQQEEKFHGSFVPQDSYNELVTLPPDLEASVTEIWQSNDPLDSSDFNPIEYINQLLPNEESLASVDITMKKLQIKMRQIENKIRELTKTKKDSSGGSQGTEELIATKKAIEELFERVKQIKEKATQSEIIVQEITQDIKSLDYAKRHLTVSITTLKRLNMLVVAIDKLKKMARVRQYKETSQLLQAVLELAKHFQRYKSIKQISDLSSSVTLFQNDLKQQIFRDFDLSFSQDGSLIAQEAPLADACLVMEMASIDNLTRRYAWLNRAIKNYEKDHTIIFPEHWRLSEILSWKFCEITREDVSNTLKTIANDLDVKVLLKNMQLTIEFENQLSKKYNNLENPGSPSSTDSPKRYEFKKSISISFQPYLGIYIDAEDKAIFEMINSYHTELIPDEDPVFLSSTDLFYYYGETLKNFAKLSTGQSFLDLAGMFGKWLKIYASDILIGKLPKEEKREMTRQELRTICIILNTTDYCYNTTSQLENKLIETIDKEYKDKIDFEAEREAFLNVVTTAIRSLVKGIETNYEDVFTMMSKNSWGDLESVGDQSDYVSMFQSTLRTSVVVIHKGITNNRYFRIFCDKFVDSFVTRIINNLTKCRPISEIGAEQLLLDIHALKTSILEIPTLGIENPAPPSTTFVKIVNKGISKIEIILKLVLTPHEPPDGLVSNYILLIGDRNPANFQKILDLKGIKKIEQQPIINIFQQRVQDHPNLVENSNILSLMTWSTSTIIQQSLPNILNNATLLAASDRISIADRSGAAANRFNVGVRKVLAGRTWLRKDGGGNNDDS</sequence>
<dbReference type="InterPro" id="IPR038260">
    <property type="entry name" value="Vps53_C_sf"/>
</dbReference>
<dbReference type="AlphaFoldDB" id="A0A9N8V9G2"/>
<dbReference type="InterPro" id="IPR007234">
    <property type="entry name" value="Vps53_N"/>
</dbReference>
<dbReference type="InterPro" id="IPR031745">
    <property type="entry name" value="Vps53_C"/>
</dbReference>
<dbReference type="PANTHER" id="PTHR12820">
    <property type="entry name" value="VACUOLAR SORTING PROTEIN 53"/>
    <property type="match status" value="1"/>
</dbReference>
<proteinExistence type="inferred from homology"/>
<comment type="similarity">
    <text evidence="3">Belongs to the VPS53 family.</text>
</comment>
<comment type="subcellular location">
    <subcellularLocation>
        <location evidence="2">Endosome membrane</location>
        <topology evidence="2">Peripheral membrane protein</topology>
    </subcellularLocation>
    <subcellularLocation>
        <location evidence="1">Golgi apparatus</location>
        <location evidence="1">trans-Golgi network membrane</location>
        <topology evidence="1">Peripheral membrane protein</topology>
    </subcellularLocation>
</comment>
<evidence type="ECO:0000259" key="9">
    <source>
        <dbReference type="Pfam" id="PF16854"/>
    </source>
</evidence>
<evidence type="ECO:0000256" key="3">
    <source>
        <dbReference type="ARBA" id="ARBA00008628"/>
    </source>
</evidence>
<dbReference type="GO" id="GO:0000938">
    <property type="term" value="C:GARP complex"/>
    <property type="evidence" value="ECO:0007669"/>
    <property type="project" value="InterPro"/>
</dbReference>
<keyword evidence="7" id="KW-0175">Coiled coil</keyword>
<evidence type="ECO:0000256" key="5">
    <source>
        <dbReference type="ARBA" id="ARBA00023034"/>
    </source>
</evidence>